<dbReference type="Gene3D" id="1.10.3520.10">
    <property type="entry name" value="Glycolipid transfer protein"/>
    <property type="match status" value="1"/>
</dbReference>
<evidence type="ECO:0000313" key="4">
    <source>
        <dbReference type="Proteomes" id="UP001203297"/>
    </source>
</evidence>
<accession>A0AAD4QQQ3</accession>
<dbReference type="Pfam" id="PF08718">
    <property type="entry name" value="GLTP"/>
    <property type="match status" value="1"/>
</dbReference>
<proteinExistence type="predicted"/>
<protein>
    <submittedName>
        <fullName evidence="3">Het-c2 protein</fullName>
    </submittedName>
</protein>
<dbReference type="InterPro" id="IPR014830">
    <property type="entry name" value="Glycolipid_transfer_prot_dom"/>
</dbReference>
<evidence type="ECO:0000313" key="3">
    <source>
        <dbReference type="EMBL" id="KAI0305386.1"/>
    </source>
</evidence>
<reference evidence="3" key="1">
    <citation type="journal article" date="2022" name="New Phytol.">
        <title>Evolutionary transition to the ectomycorrhizal habit in the genomes of a hyperdiverse lineage of mushroom-forming fungi.</title>
        <authorList>
            <person name="Looney B."/>
            <person name="Miyauchi S."/>
            <person name="Morin E."/>
            <person name="Drula E."/>
            <person name="Courty P.E."/>
            <person name="Kohler A."/>
            <person name="Kuo A."/>
            <person name="LaButti K."/>
            <person name="Pangilinan J."/>
            <person name="Lipzen A."/>
            <person name="Riley R."/>
            <person name="Andreopoulos W."/>
            <person name="He G."/>
            <person name="Johnson J."/>
            <person name="Nolan M."/>
            <person name="Tritt A."/>
            <person name="Barry K.W."/>
            <person name="Grigoriev I.V."/>
            <person name="Nagy L.G."/>
            <person name="Hibbett D."/>
            <person name="Henrissat B."/>
            <person name="Matheny P.B."/>
            <person name="Labbe J."/>
            <person name="Martin F.M."/>
        </authorList>
    </citation>
    <scope>NUCLEOTIDE SEQUENCE</scope>
    <source>
        <strain evidence="3">BPL690</strain>
    </source>
</reference>
<keyword evidence="4" id="KW-1185">Reference proteome</keyword>
<dbReference type="InterPro" id="IPR036497">
    <property type="entry name" value="GLTP_sf"/>
</dbReference>
<sequence>MAPYLDTVTSFADVPTTDAGVDTLAFLKASEGLVGLFDLLGSTAFGVVQADLKGNIAKVWARYQETPTLSNTLERLVENEKGEKKRKATEGLLWLLRGLEFTCKALQNAQANASEELAVAFVNAYTLTLKPFHNFVVKGIFSVAMKACPYRVDFFNKLKVDPNGGPSSSDEHLNEVLNKWLTALDNVVTRLQTFYKAGGHDKGF</sequence>
<evidence type="ECO:0000256" key="1">
    <source>
        <dbReference type="ARBA" id="ARBA00022448"/>
    </source>
</evidence>
<comment type="caution">
    <text evidence="3">The sequence shown here is derived from an EMBL/GenBank/DDBJ whole genome shotgun (WGS) entry which is preliminary data.</text>
</comment>
<keyword evidence="1" id="KW-0813">Transport</keyword>
<dbReference type="PANTHER" id="PTHR10219:SF25">
    <property type="entry name" value="PLECKSTRIN HOMOLOGY DOMAIN-CONTAINING FAMILY A MEMBER 8"/>
    <property type="match status" value="1"/>
</dbReference>
<dbReference type="PANTHER" id="PTHR10219">
    <property type="entry name" value="GLYCOLIPID TRANSFER PROTEIN-RELATED"/>
    <property type="match status" value="1"/>
</dbReference>
<dbReference type="FunFam" id="1.10.3520.10:FF:000001">
    <property type="entry name" value="Pleckstrin domain-containing family A member 8"/>
    <property type="match status" value="1"/>
</dbReference>
<dbReference type="EMBL" id="WTXG01000005">
    <property type="protein sequence ID" value="KAI0305386.1"/>
    <property type="molecule type" value="Genomic_DNA"/>
</dbReference>
<feature type="domain" description="Glycolipid transfer protein" evidence="2">
    <location>
        <begin position="21"/>
        <end position="159"/>
    </location>
</feature>
<organism evidence="3 4">
    <name type="scientific">Multifurca ochricompacta</name>
    <dbReference type="NCBI Taxonomy" id="376703"/>
    <lineage>
        <taxon>Eukaryota</taxon>
        <taxon>Fungi</taxon>
        <taxon>Dikarya</taxon>
        <taxon>Basidiomycota</taxon>
        <taxon>Agaricomycotina</taxon>
        <taxon>Agaricomycetes</taxon>
        <taxon>Russulales</taxon>
        <taxon>Russulaceae</taxon>
        <taxon>Multifurca</taxon>
    </lineage>
</organism>
<dbReference type="GO" id="GO:1902387">
    <property type="term" value="F:ceramide 1-phosphate binding"/>
    <property type="evidence" value="ECO:0007669"/>
    <property type="project" value="TreeGrafter"/>
</dbReference>
<dbReference type="GO" id="GO:0005829">
    <property type="term" value="C:cytosol"/>
    <property type="evidence" value="ECO:0007669"/>
    <property type="project" value="TreeGrafter"/>
</dbReference>
<dbReference type="GO" id="GO:0016020">
    <property type="term" value="C:membrane"/>
    <property type="evidence" value="ECO:0007669"/>
    <property type="project" value="TreeGrafter"/>
</dbReference>
<name>A0AAD4QQQ3_9AGAM</name>
<dbReference type="SUPFAM" id="SSF110004">
    <property type="entry name" value="Glycolipid transfer protein, GLTP"/>
    <property type="match status" value="1"/>
</dbReference>
<dbReference type="AlphaFoldDB" id="A0AAD4QQQ3"/>
<gene>
    <name evidence="3" type="ORF">B0F90DRAFT_1808671</name>
</gene>
<evidence type="ECO:0000259" key="2">
    <source>
        <dbReference type="Pfam" id="PF08718"/>
    </source>
</evidence>
<dbReference type="GO" id="GO:1902388">
    <property type="term" value="F:ceramide 1-phosphate transfer activity"/>
    <property type="evidence" value="ECO:0007669"/>
    <property type="project" value="TreeGrafter"/>
</dbReference>
<dbReference type="Proteomes" id="UP001203297">
    <property type="component" value="Unassembled WGS sequence"/>
</dbReference>